<dbReference type="GO" id="GO:0005634">
    <property type="term" value="C:nucleus"/>
    <property type="evidence" value="ECO:0007669"/>
    <property type="project" value="GOC"/>
</dbReference>
<evidence type="ECO:0000259" key="5">
    <source>
        <dbReference type="PROSITE" id="PS50056"/>
    </source>
</evidence>
<keyword evidence="2" id="KW-0904">Protein phosphatase</keyword>
<feature type="domain" description="Tyrosine specific protein phosphatases" evidence="5">
    <location>
        <begin position="366"/>
        <end position="434"/>
    </location>
</feature>
<evidence type="ECO:0008006" key="8">
    <source>
        <dbReference type="Google" id="ProtNLM"/>
    </source>
</evidence>
<sequence>MASAADPPLPTEHLSSTPGSPIEEKTILIEQPYTTVPRQLLPMFEPPVDCLDNVVEPEPHPIYAITADQYNHIQNTYFTTPLPNDILFPWLHGVSGRSYQQCLFFGIRQCLVPVHRGLTVVHADAAFPNESRLVGSVLPSEILASNGDSSDFLDTTETELGINLRNFRIQVARYATISDIVVYGSGAIDVARRISAAQQRIKAQRQDQLKSIKQQNGNRPLQAVNDLDYRTFVVIEPFEAFEQNHSELVCLNSQGNAINRINFWEQEREEMYVLTKASQISKGVWLGNTQDVPLSSEDDSANPHRFSICIETHDLADMPLPSTLTLARVTLNDLPPDQLPEELIHLDCYSSGSSLTSTSAFEVFYTQLYHVLEFIDEQVSRGRNILIHCADGYTETSMLALSWIMYKDKRRLPGAYLDLQESRSFFVYSSDVEILKRVEQKLLSPANDSPCTREHKRKREETAGAEDVEQLSIGGLPADERVCNKKSTEQDIDLVKNATARNGDVDDDDDPEDVIDSEDDNINEDQHDTPASDRRQLYDDIFMSQVPKHMVSPSAMDTDNHDDVDEVIPMFDNHRTAQGGGQSLLELESEDVKAEYPWFYSDRFEGSFPSRILPFLYLGNLNHATNPKVLKALGITHVLSVGENANLGDDFKLLLLDNLYDDGIDSLWGHIDDCIKYIDEARLQGGKCLIHCRVGVSRSATITICYVMKHMRMSLVQAYLFVRARRLNVIIQPNLKFMYELLQYEQRLLGRAQVFWQILAKEIHSLNMCYRES</sequence>
<feature type="region of interest" description="Disordered" evidence="3">
    <location>
        <begin position="1"/>
        <end position="21"/>
    </location>
</feature>
<dbReference type="InterPro" id="IPR020422">
    <property type="entry name" value="TYR_PHOSPHATASE_DUAL_dom"/>
</dbReference>
<feature type="region of interest" description="Disordered" evidence="3">
    <location>
        <begin position="494"/>
        <end position="532"/>
    </location>
</feature>
<accession>A0A8H7PFM0</accession>
<dbReference type="PROSITE" id="PS00383">
    <property type="entry name" value="TYR_PHOSPHATASE_1"/>
    <property type="match status" value="1"/>
</dbReference>
<keyword evidence="1" id="KW-0378">Hydrolase</keyword>
<dbReference type="GO" id="GO:0033260">
    <property type="term" value="P:nuclear DNA replication"/>
    <property type="evidence" value="ECO:0007669"/>
    <property type="project" value="TreeGrafter"/>
</dbReference>
<dbReference type="PANTHER" id="PTHR47550">
    <property type="entry name" value="DUAL SPECIFICITY PROTEIN PHOSPHATASE PPS1"/>
    <property type="match status" value="1"/>
</dbReference>
<evidence type="ECO:0000256" key="2">
    <source>
        <dbReference type="ARBA" id="ARBA00022912"/>
    </source>
</evidence>
<reference evidence="6" key="1">
    <citation type="submission" date="2020-12" db="EMBL/GenBank/DDBJ databases">
        <title>Metabolic potential, ecology and presence of endohyphal bacteria is reflected in genomic diversity of Mucoromycotina.</title>
        <authorList>
            <person name="Muszewska A."/>
            <person name="Okrasinska A."/>
            <person name="Steczkiewicz K."/>
            <person name="Drgas O."/>
            <person name="Orlowska M."/>
            <person name="Perlinska-Lenart U."/>
            <person name="Aleksandrzak-Piekarczyk T."/>
            <person name="Szatraj K."/>
            <person name="Zielenkiewicz U."/>
            <person name="Pilsyk S."/>
            <person name="Malc E."/>
            <person name="Mieczkowski P."/>
            <person name="Kruszewska J.S."/>
            <person name="Biernat P."/>
            <person name="Pawlowska J."/>
        </authorList>
    </citation>
    <scope>NUCLEOTIDE SEQUENCE</scope>
    <source>
        <strain evidence="6">WA0000067209</strain>
    </source>
</reference>
<dbReference type="InterPro" id="IPR053239">
    <property type="entry name" value="Dual_spec_PTase"/>
</dbReference>
<dbReference type="SMART" id="SM00195">
    <property type="entry name" value="DSPc"/>
    <property type="match status" value="1"/>
</dbReference>
<dbReference type="Pfam" id="PF00782">
    <property type="entry name" value="DSPc"/>
    <property type="match status" value="1"/>
</dbReference>
<name>A0A8H7PFM0_MORIS</name>
<evidence type="ECO:0000256" key="1">
    <source>
        <dbReference type="ARBA" id="ARBA00022801"/>
    </source>
</evidence>
<dbReference type="InterPro" id="IPR029021">
    <property type="entry name" value="Prot-tyrosine_phosphatase-like"/>
</dbReference>
<comment type="caution">
    <text evidence="6">The sequence shown here is derived from an EMBL/GenBank/DDBJ whole genome shotgun (WGS) entry which is preliminary data.</text>
</comment>
<dbReference type="PROSITE" id="PS50054">
    <property type="entry name" value="TYR_PHOSPHATASE_DUAL"/>
    <property type="match status" value="1"/>
</dbReference>
<evidence type="ECO:0000313" key="6">
    <source>
        <dbReference type="EMBL" id="KAG2172774.1"/>
    </source>
</evidence>
<feature type="region of interest" description="Disordered" evidence="3">
    <location>
        <begin position="445"/>
        <end position="470"/>
    </location>
</feature>
<evidence type="ECO:0000313" key="7">
    <source>
        <dbReference type="Proteomes" id="UP000654370"/>
    </source>
</evidence>
<dbReference type="SUPFAM" id="SSF52799">
    <property type="entry name" value="(Phosphotyrosine protein) phosphatases II"/>
    <property type="match status" value="2"/>
</dbReference>
<dbReference type="Proteomes" id="UP000654370">
    <property type="component" value="Unassembled WGS sequence"/>
</dbReference>
<feature type="domain" description="Tyrosine specific protein phosphatases" evidence="5">
    <location>
        <begin position="672"/>
        <end position="737"/>
    </location>
</feature>
<evidence type="ECO:0000259" key="4">
    <source>
        <dbReference type="PROSITE" id="PS50054"/>
    </source>
</evidence>
<evidence type="ECO:0000256" key="3">
    <source>
        <dbReference type="SAM" id="MobiDB-lite"/>
    </source>
</evidence>
<dbReference type="OrthoDB" id="273181at2759"/>
<dbReference type="PANTHER" id="PTHR47550:SF1">
    <property type="entry name" value="DUAL SPECIFICITY PROTEIN PHOSPHATASE PPS1"/>
    <property type="match status" value="1"/>
</dbReference>
<dbReference type="GO" id="GO:0008138">
    <property type="term" value="F:protein tyrosine/serine/threonine phosphatase activity"/>
    <property type="evidence" value="ECO:0007669"/>
    <property type="project" value="TreeGrafter"/>
</dbReference>
<keyword evidence="7" id="KW-1185">Reference proteome</keyword>
<dbReference type="EMBL" id="JAEPQZ010000016">
    <property type="protein sequence ID" value="KAG2172774.1"/>
    <property type="molecule type" value="Genomic_DNA"/>
</dbReference>
<feature type="domain" description="Tyrosine-protein phosphatase" evidence="4">
    <location>
        <begin position="608"/>
        <end position="750"/>
    </location>
</feature>
<dbReference type="InterPro" id="IPR000340">
    <property type="entry name" value="Dual-sp_phosphatase_cat-dom"/>
</dbReference>
<organism evidence="6 7">
    <name type="scientific">Mortierella isabellina</name>
    <name type="common">Filamentous fungus</name>
    <name type="synonym">Umbelopsis isabellina</name>
    <dbReference type="NCBI Taxonomy" id="91625"/>
    <lineage>
        <taxon>Eukaryota</taxon>
        <taxon>Fungi</taxon>
        <taxon>Fungi incertae sedis</taxon>
        <taxon>Mucoromycota</taxon>
        <taxon>Mucoromycotina</taxon>
        <taxon>Umbelopsidomycetes</taxon>
        <taxon>Umbelopsidales</taxon>
        <taxon>Umbelopsidaceae</taxon>
        <taxon>Umbelopsis</taxon>
    </lineage>
</organism>
<dbReference type="Gene3D" id="3.90.190.10">
    <property type="entry name" value="Protein tyrosine phosphatase superfamily"/>
    <property type="match status" value="2"/>
</dbReference>
<gene>
    <name evidence="6" type="ORF">INT43_000121</name>
</gene>
<dbReference type="AlphaFoldDB" id="A0A8H7PFM0"/>
<proteinExistence type="predicted"/>
<dbReference type="PROSITE" id="PS50056">
    <property type="entry name" value="TYR_PHOSPHATASE_2"/>
    <property type="match status" value="2"/>
</dbReference>
<feature type="compositionally biased region" description="Acidic residues" evidence="3">
    <location>
        <begin position="505"/>
        <end position="523"/>
    </location>
</feature>
<dbReference type="InterPro" id="IPR000387">
    <property type="entry name" value="Tyr_Pase_dom"/>
</dbReference>
<protein>
    <recommendedName>
        <fullName evidence="8">Protein-tyrosine-phosphatase</fullName>
    </recommendedName>
</protein>
<dbReference type="InterPro" id="IPR016130">
    <property type="entry name" value="Tyr_Pase_AS"/>
</dbReference>